<reference evidence="3 4" key="1">
    <citation type="journal article" date="2012" name="MBio">
        <title>De novo assembly of the Pneumocystis jirovecii genome from a single bronchoalveolar lavage fluid specimen from a patient.</title>
        <authorList>
            <person name="Cisse O.H."/>
            <person name="Pagni M."/>
            <person name="Hauser P.M."/>
        </authorList>
    </citation>
    <scope>NUCLEOTIDE SEQUENCE [LARGE SCALE GENOMIC DNA]</scope>
    <source>
        <strain evidence="3 4">SE8</strain>
    </source>
</reference>
<dbReference type="GO" id="GO:0016460">
    <property type="term" value="C:myosin II complex"/>
    <property type="evidence" value="ECO:0007669"/>
    <property type="project" value="TreeGrafter"/>
</dbReference>
<dbReference type="VEuPathDB" id="FungiDB:PNEJI1_000467"/>
<dbReference type="EMBL" id="CAKM01000273">
    <property type="protein sequence ID" value="CCJ30981.1"/>
    <property type="molecule type" value="Genomic_DNA"/>
</dbReference>
<gene>
    <name evidence="3" type="ORF">PNEJI1_000467</name>
</gene>
<evidence type="ECO:0000313" key="4">
    <source>
        <dbReference type="Proteomes" id="UP000010422"/>
    </source>
</evidence>
<organism evidence="4">
    <name type="scientific">Pneumocystis jirovecii</name>
    <name type="common">Human pneumocystis pneumonia agent</name>
    <dbReference type="NCBI Taxonomy" id="42068"/>
    <lineage>
        <taxon>Eukaryota</taxon>
        <taxon>Fungi</taxon>
        <taxon>Dikarya</taxon>
        <taxon>Ascomycota</taxon>
        <taxon>Taphrinomycotina</taxon>
        <taxon>Pneumocystomycetes</taxon>
        <taxon>Pneumocystaceae</taxon>
        <taxon>Pneumocystis</taxon>
    </lineage>
</organism>
<dbReference type="PANTHER" id="PTHR23048">
    <property type="entry name" value="MYOSIN LIGHT CHAIN 1, 3"/>
    <property type="match status" value="1"/>
</dbReference>
<dbReference type="AlphaFoldDB" id="L0PF17"/>
<keyword evidence="1" id="KW-0677">Repeat</keyword>
<dbReference type="InterPro" id="IPR011992">
    <property type="entry name" value="EF-hand-dom_pair"/>
</dbReference>
<proteinExistence type="predicted"/>
<dbReference type="Pfam" id="PF13499">
    <property type="entry name" value="EF-hand_7"/>
    <property type="match status" value="2"/>
</dbReference>
<dbReference type="FunFam" id="1.10.238.10:FF:000003">
    <property type="entry name" value="Calmodulin A"/>
    <property type="match status" value="1"/>
</dbReference>
<name>L0PF17_PNEJI</name>
<feature type="domain" description="EF-hand" evidence="2">
    <location>
        <begin position="9"/>
        <end position="44"/>
    </location>
</feature>
<dbReference type="SUPFAM" id="SSF47473">
    <property type="entry name" value="EF-hand"/>
    <property type="match status" value="1"/>
</dbReference>
<dbReference type="PROSITE" id="PS50222">
    <property type="entry name" value="EF_HAND_2"/>
    <property type="match status" value="2"/>
</dbReference>
<evidence type="ECO:0000259" key="2">
    <source>
        <dbReference type="PROSITE" id="PS50222"/>
    </source>
</evidence>
<feature type="domain" description="EF-hand" evidence="2">
    <location>
        <begin position="79"/>
        <end position="114"/>
    </location>
</feature>
<dbReference type="Gene3D" id="1.10.238.10">
    <property type="entry name" value="EF-hand"/>
    <property type="match status" value="2"/>
</dbReference>
<dbReference type="GO" id="GO:0005509">
    <property type="term" value="F:calcium ion binding"/>
    <property type="evidence" value="ECO:0007669"/>
    <property type="project" value="InterPro"/>
</dbReference>
<evidence type="ECO:0000256" key="1">
    <source>
        <dbReference type="ARBA" id="ARBA00022737"/>
    </source>
</evidence>
<accession>L0PF17</accession>
<dbReference type="InParanoid" id="L0PF17"/>
<dbReference type="PANTHER" id="PTHR23048:SF0">
    <property type="entry name" value="CALMODULIN LIKE 3"/>
    <property type="match status" value="1"/>
</dbReference>
<dbReference type="Proteomes" id="UP000010422">
    <property type="component" value="Unassembled WGS sequence"/>
</dbReference>
<dbReference type="SMART" id="SM00054">
    <property type="entry name" value="EFh"/>
    <property type="match status" value="2"/>
</dbReference>
<dbReference type="STRING" id="1209962.L0PF17"/>
<dbReference type="InterPro" id="IPR050230">
    <property type="entry name" value="CALM/Myosin/TropC-like"/>
</dbReference>
<comment type="caution">
    <text evidence="3">The sequence shown here is derived from an EMBL/GenBank/DDBJ whole genome shotgun (WGS) entry which is preliminary data.</text>
</comment>
<dbReference type="InterPro" id="IPR002048">
    <property type="entry name" value="EF_hand_dom"/>
</dbReference>
<sequence length="152" mass="17642">MVKNYMKTDKLLKIKDKFDIFDKERSGKIKIEDLPFVIKALDIEIDQEELNEMKKTLDNKDSGWIEYTRFEKIMALKIEDKNISFDAFSLFDKDSKGKITLDDLKRVANDIGEKLSDDELIEMINEASSSGYVGIIEFENIMKRAGVNDMLE</sequence>
<evidence type="ECO:0000313" key="3">
    <source>
        <dbReference type="EMBL" id="CCJ30981.1"/>
    </source>
</evidence>
<protein>
    <recommendedName>
        <fullName evidence="2">EF-hand domain-containing protein</fullName>
    </recommendedName>
</protein>